<comment type="caution">
    <text evidence="1">The sequence shown here is derived from an EMBL/GenBank/DDBJ whole genome shotgun (WGS) entry which is preliminary data.</text>
</comment>
<dbReference type="SUPFAM" id="SSF51621">
    <property type="entry name" value="Phosphoenolpyruvate/pyruvate domain"/>
    <property type="match status" value="1"/>
</dbReference>
<organism evidence="1 2">
    <name type="scientific">Apodospora peruviana</name>
    <dbReference type="NCBI Taxonomy" id="516989"/>
    <lineage>
        <taxon>Eukaryota</taxon>
        <taxon>Fungi</taxon>
        <taxon>Dikarya</taxon>
        <taxon>Ascomycota</taxon>
        <taxon>Pezizomycotina</taxon>
        <taxon>Sordariomycetes</taxon>
        <taxon>Sordariomycetidae</taxon>
        <taxon>Sordariales</taxon>
        <taxon>Lasiosphaeriaceae</taxon>
        <taxon>Apodospora</taxon>
    </lineage>
</organism>
<dbReference type="Gene3D" id="3.20.20.60">
    <property type="entry name" value="Phosphoenolpyruvate-binding domains"/>
    <property type="match status" value="1"/>
</dbReference>
<reference evidence="1" key="1">
    <citation type="journal article" date="2023" name="Mol. Phylogenet. Evol.">
        <title>Genome-scale phylogeny and comparative genomics of the fungal order Sordariales.</title>
        <authorList>
            <person name="Hensen N."/>
            <person name="Bonometti L."/>
            <person name="Westerberg I."/>
            <person name="Brannstrom I.O."/>
            <person name="Guillou S."/>
            <person name="Cros-Aarteil S."/>
            <person name="Calhoun S."/>
            <person name="Haridas S."/>
            <person name="Kuo A."/>
            <person name="Mondo S."/>
            <person name="Pangilinan J."/>
            <person name="Riley R."/>
            <person name="LaButti K."/>
            <person name="Andreopoulos B."/>
            <person name="Lipzen A."/>
            <person name="Chen C."/>
            <person name="Yan M."/>
            <person name="Daum C."/>
            <person name="Ng V."/>
            <person name="Clum A."/>
            <person name="Steindorff A."/>
            <person name="Ohm R.A."/>
            <person name="Martin F."/>
            <person name="Silar P."/>
            <person name="Natvig D.O."/>
            <person name="Lalanne C."/>
            <person name="Gautier V."/>
            <person name="Ament-Velasquez S.L."/>
            <person name="Kruys A."/>
            <person name="Hutchinson M.I."/>
            <person name="Powell A.J."/>
            <person name="Barry K."/>
            <person name="Miller A.N."/>
            <person name="Grigoriev I.V."/>
            <person name="Debuchy R."/>
            <person name="Gladieux P."/>
            <person name="Hiltunen Thoren M."/>
            <person name="Johannesson H."/>
        </authorList>
    </citation>
    <scope>NUCLEOTIDE SEQUENCE</scope>
    <source>
        <strain evidence="1">CBS 118394</strain>
    </source>
</reference>
<dbReference type="AlphaFoldDB" id="A0AAE0MBD7"/>
<proteinExistence type="predicted"/>
<evidence type="ECO:0000313" key="2">
    <source>
        <dbReference type="Proteomes" id="UP001283341"/>
    </source>
</evidence>
<reference evidence="1" key="2">
    <citation type="submission" date="2023-06" db="EMBL/GenBank/DDBJ databases">
        <authorList>
            <consortium name="Lawrence Berkeley National Laboratory"/>
            <person name="Haridas S."/>
            <person name="Hensen N."/>
            <person name="Bonometti L."/>
            <person name="Westerberg I."/>
            <person name="Brannstrom I.O."/>
            <person name="Guillou S."/>
            <person name="Cros-Aarteil S."/>
            <person name="Calhoun S."/>
            <person name="Kuo A."/>
            <person name="Mondo S."/>
            <person name="Pangilinan J."/>
            <person name="Riley R."/>
            <person name="Labutti K."/>
            <person name="Andreopoulos B."/>
            <person name="Lipzen A."/>
            <person name="Chen C."/>
            <person name="Yanf M."/>
            <person name="Daum C."/>
            <person name="Ng V."/>
            <person name="Clum A."/>
            <person name="Steindorff A."/>
            <person name="Ohm R."/>
            <person name="Martin F."/>
            <person name="Silar P."/>
            <person name="Natvig D."/>
            <person name="Lalanne C."/>
            <person name="Gautier V."/>
            <person name="Ament-Velasquez S.L."/>
            <person name="Kruys A."/>
            <person name="Hutchinson M.I."/>
            <person name="Powell A.J."/>
            <person name="Barry K."/>
            <person name="Miller A.N."/>
            <person name="Grigoriev I.V."/>
            <person name="Debuchy R."/>
            <person name="Gladieux P."/>
            <person name="Thoren M.H."/>
            <person name="Johannesson H."/>
        </authorList>
    </citation>
    <scope>NUCLEOTIDE SEQUENCE</scope>
    <source>
        <strain evidence="1">CBS 118394</strain>
    </source>
</reference>
<gene>
    <name evidence="1" type="ORF">B0H66DRAFT_600118</name>
</gene>
<dbReference type="EMBL" id="JAUEDM010000002">
    <property type="protein sequence ID" value="KAK3325985.1"/>
    <property type="molecule type" value="Genomic_DNA"/>
</dbReference>
<evidence type="ECO:0000313" key="1">
    <source>
        <dbReference type="EMBL" id="KAK3325985.1"/>
    </source>
</evidence>
<dbReference type="InterPro" id="IPR039556">
    <property type="entry name" value="ICL/PEPM"/>
</dbReference>
<dbReference type="Proteomes" id="UP001283341">
    <property type="component" value="Unassembled WGS sequence"/>
</dbReference>
<sequence>MTFSPFNTPYFRTATLKSSFITPAAATTSATRYRSLRFITIMATSFSPTATAEKATTFKSLHRNIAGGGKPLLLANVYDATSARVVASLPGCAALATASFALAQSIGKTDETLTLDENLSLARPIAAVANEFNLPLTVDIQDGYAPRGDKQALVDVTAGLVKGLGAVGVNLEDSWHETCEMMDEEYAVERISIMLSAAADLGVSDFVVNARSDTFLMGGSLDESIRRGKKYLEAGAETVFIFWPRGEAMKREDVQRVIDELDGRVNISCRLGQKGGLTTADLAAMGAARVSVGPQLYLAVAETLKKAAGAVFAV</sequence>
<dbReference type="GO" id="GO:0003824">
    <property type="term" value="F:catalytic activity"/>
    <property type="evidence" value="ECO:0007669"/>
    <property type="project" value="InterPro"/>
</dbReference>
<keyword evidence="2" id="KW-1185">Reference proteome</keyword>
<dbReference type="InterPro" id="IPR040442">
    <property type="entry name" value="Pyrv_kinase-like_dom_sf"/>
</dbReference>
<protein>
    <submittedName>
        <fullName evidence="1">Phosphoenolpyruvate phosphomutase-domain-containing protein</fullName>
    </submittedName>
</protein>
<dbReference type="PANTHER" id="PTHR42905:SF16">
    <property type="entry name" value="CARBOXYPHOSPHONOENOLPYRUVATE PHOSPHONOMUTASE-LIKE PROTEIN (AFU_ORTHOLOGUE AFUA_5G07230)"/>
    <property type="match status" value="1"/>
</dbReference>
<accession>A0AAE0MBD7</accession>
<dbReference type="CDD" id="cd00377">
    <property type="entry name" value="ICL_PEPM"/>
    <property type="match status" value="1"/>
</dbReference>
<dbReference type="PANTHER" id="PTHR42905">
    <property type="entry name" value="PHOSPHOENOLPYRUVATE CARBOXYLASE"/>
    <property type="match status" value="1"/>
</dbReference>
<name>A0AAE0MBD7_9PEZI</name>
<dbReference type="Pfam" id="PF13714">
    <property type="entry name" value="PEP_mutase"/>
    <property type="match status" value="1"/>
</dbReference>
<dbReference type="InterPro" id="IPR015813">
    <property type="entry name" value="Pyrv/PenolPyrv_kinase-like_dom"/>
</dbReference>